<keyword evidence="15" id="KW-1185">Reference proteome</keyword>
<dbReference type="AlphaFoldDB" id="U2ZTW7"/>
<sequence length="454" mass="49928">MRILHSLSFRLALTYVALLCLSLVTLLGVYYWVSAYAPMEEVKAEVAAESADMAQIYRTQGLAALMQALDVRAARLDVRKPFHVLIDSKGHVRTANLPSWPVYKESAWLRIEADIYRDGDESDHEALVWDQTFDDGARLMLGKDIEDIDEVEEQLRAAATWILPSALILGILGGALMSRTISNRLEAINSAARTVIAGDLSGRVLLRGSGDDFDRLGETLNVMLSRIEELLEAIRRVSDSVAHELRTPLARLLVSLEEMAEPGADQREALLKEATGEARRLQRVFDALLRIARIESGRHEDQPQPVALAQLVEDAVEFYQPDAESKAITLRAAADEAPITLQGDPHLLFQALINLIDNALKYTPRDGEVIVGVVRQGADAVLYVSDTGIGIADGDRERLTERFYRADAAYGVPGEGLGLSLVAAVAARHGGSLQFLGQERGTRVELRFPIYPLA</sequence>
<evidence type="ECO:0000256" key="1">
    <source>
        <dbReference type="ARBA" id="ARBA00000085"/>
    </source>
</evidence>
<dbReference type="Proteomes" id="UP000016568">
    <property type="component" value="Unassembled WGS sequence"/>
</dbReference>
<evidence type="ECO:0000256" key="6">
    <source>
        <dbReference type="ARBA" id="ARBA00022692"/>
    </source>
</evidence>
<evidence type="ECO:0000256" key="11">
    <source>
        <dbReference type="SAM" id="Phobius"/>
    </source>
</evidence>
<keyword evidence="7 14" id="KW-0418">Kinase</keyword>
<evidence type="ECO:0000256" key="8">
    <source>
        <dbReference type="ARBA" id="ARBA00022989"/>
    </source>
</evidence>
<dbReference type="CDD" id="cd00075">
    <property type="entry name" value="HATPase"/>
    <property type="match status" value="1"/>
</dbReference>
<dbReference type="PROSITE" id="PS50109">
    <property type="entry name" value="HIS_KIN"/>
    <property type="match status" value="1"/>
</dbReference>
<keyword evidence="4" id="KW-0597">Phosphoprotein</keyword>
<comment type="catalytic activity">
    <reaction evidence="1">
        <text>ATP + protein L-histidine = ADP + protein N-phospho-L-histidine.</text>
        <dbReference type="EC" id="2.7.13.3"/>
    </reaction>
</comment>
<protein>
    <recommendedName>
        <fullName evidence="3">histidine kinase</fullName>
        <ecNumber evidence="3">2.7.13.3</ecNumber>
    </recommendedName>
</protein>
<dbReference type="PANTHER" id="PTHR45436">
    <property type="entry name" value="SENSOR HISTIDINE KINASE YKOH"/>
    <property type="match status" value="1"/>
</dbReference>
<dbReference type="SMART" id="SM00304">
    <property type="entry name" value="HAMP"/>
    <property type="match status" value="1"/>
</dbReference>
<dbReference type="GO" id="GO:0005886">
    <property type="term" value="C:plasma membrane"/>
    <property type="evidence" value="ECO:0007669"/>
    <property type="project" value="TreeGrafter"/>
</dbReference>
<dbReference type="PROSITE" id="PS50885">
    <property type="entry name" value="HAMP"/>
    <property type="match status" value="1"/>
</dbReference>
<dbReference type="InterPro" id="IPR036890">
    <property type="entry name" value="HATPase_C_sf"/>
</dbReference>
<comment type="caution">
    <text evidence="14">The sequence shown here is derived from an EMBL/GenBank/DDBJ whole genome shotgun (WGS) entry which is preliminary data.</text>
</comment>
<dbReference type="GO" id="GO:0000155">
    <property type="term" value="F:phosphorelay sensor kinase activity"/>
    <property type="evidence" value="ECO:0007669"/>
    <property type="project" value="InterPro"/>
</dbReference>
<dbReference type="Gene3D" id="6.10.340.10">
    <property type="match status" value="1"/>
</dbReference>
<evidence type="ECO:0000256" key="7">
    <source>
        <dbReference type="ARBA" id="ARBA00022777"/>
    </source>
</evidence>
<feature type="domain" description="Histidine kinase" evidence="12">
    <location>
        <begin position="240"/>
        <end position="452"/>
    </location>
</feature>
<organism evidence="14 15">
    <name type="scientific">Caenibius tardaugens NBRC 16725</name>
    <dbReference type="NCBI Taxonomy" id="1219035"/>
    <lineage>
        <taxon>Bacteria</taxon>
        <taxon>Pseudomonadati</taxon>
        <taxon>Pseudomonadota</taxon>
        <taxon>Alphaproteobacteria</taxon>
        <taxon>Sphingomonadales</taxon>
        <taxon>Erythrobacteraceae</taxon>
        <taxon>Caenibius</taxon>
    </lineage>
</organism>
<dbReference type="SUPFAM" id="SSF47384">
    <property type="entry name" value="Homodimeric domain of signal transducing histidine kinase"/>
    <property type="match status" value="1"/>
</dbReference>
<dbReference type="SUPFAM" id="SSF158472">
    <property type="entry name" value="HAMP domain-like"/>
    <property type="match status" value="1"/>
</dbReference>
<dbReference type="Gene3D" id="1.10.287.130">
    <property type="match status" value="1"/>
</dbReference>
<comment type="subcellular location">
    <subcellularLocation>
        <location evidence="2">Membrane</location>
    </subcellularLocation>
</comment>
<dbReference type="InterPro" id="IPR036097">
    <property type="entry name" value="HisK_dim/P_sf"/>
</dbReference>
<accession>U2ZTW7</accession>
<dbReference type="InterPro" id="IPR005467">
    <property type="entry name" value="His_kinase_dom"/>
</dbReference>
<dbReference type="PRINTS" id="PR00344">
    <property type="entry name" value="BCTRLSENSOR"/>
</dbReference>
<evidence type="ECO:0000256" key="2">
    <source>
        <dbReference type="ARBA" id="ARBA00004370"/>
    </source>
</evidence>
<dbReference type="Pfam" id="PF00672">
    <property type="entry name" value="HAMP"/>
    <property type="match status" value="1"/>
</dbReference>
<evidence type="ECO:0000256" key="3">
    <source>
        <dbReference type="ARBA" id="ARBA00012438"/>
    </source>
</evidence>
<evidence type="ECO:0000256" key="5">
    <source>
        <dbReference type="ARBA" id="ARBA00022679"/>
    </source>
</evidence>
<dbReference type="Gene3D" id="3.30.565.10">
    <property type="entry name" value="Histidine kinase-like ATPase, C-terminal domain"/>
    <property type="match status" value="1"/>
</dbReference>
<dbReference type="Pfam" id="PF02518">
    <property type="entry name" value="HATPase_c"/>
    <property type="match status" value="1"/>
</dbReference>
<name>U2ZTW7_9SPHN</name>
<reference evidence="14 15" key="1">
    <citation type="submission" date="2013-09" db="EMBL/GenBank/DDBJ databases">
        <title>Whole genome shotgun sequence of Novosphingobium tardaugens NBRC 16725.</title>
        <authorList>
            <person name="Isaki S."/>
            <person name="Hosoyama A."/>
            <person name="Tsuchikane K."/>
            <person name="Katsumata H."/>
            <person name="Ando Y."/>
            <person name="Yamazaki S."/>
            <person name="Fujita N."/>
        </authorList>
    </citation>
    <scope>NUCLEOTIDE SEQUENCE [LARGE SCALE GENOMIC DNA]</scope>
    <source>
        <strain evidence="14 15">NBRC 16725</strain>
    </source>
</reference>
<evidence type="ECO:0000256" key="4">
    <source>
        <dbReference type="ARBA" id="ARBA00022553"/>
    </source>
</evidence>
<dbReference type="OrthoDB" id="9815202at2"/>
<evidence type="ECO:0000313" key="15">
    <source>
        <dbReference type="Proteomes" id="UP000016568"/>
    </source>
</evidence>
<dbReference type="Pfam" id="PF00512">
    <property type="entry name" value="HisKA"/>
    <property type="match status" value="1"/>
</dbReference>
<evidence type="ECO:0000313" key="14">
    <source>
        <dbReference type="EMBL" id="GAD48804.1"/>
    </source>
</evidence>
<dbReference type="InterPro" id="IPR003660">
    <property type="entry name" value="HAMP_dom"/>
</dbReference>
<dbReference type="InterPro" id="IPR004358">
    <property type="entry name" value="Sig_transdc_His_kin-like_C"/>
</dbReference>
<dbReference type="EC" id="2.7.13.3" evidence="3"/>
<dbReference type="InterPro" id="IPR050428">
    <property type="entry name" value="TCS_sensor_his_kinase"/>
</dbReference>
<evidence type="ECO:0000259" key="12">
    <source>
        <dbReference type="PROSITE" id="PS50109"/>
    </source>
</evidence>
<gene>
    <name evidence="14" type="ORF">NT2_04_02160</name>
</gene>
<dbReference type="SMART" id="SM00387">
    <property type="entry name" value="HATPase_c"/>
    <property type="match status" value="1"/>
</dbReference>
<evidence type="ECO:0000256" key="10">
    <source>
        <dbReference type="ARBA" id="ARBA00023136"/>
    </source>
</evidence>
<dbReference type="SMART" id="SM00388">
    <property type="entry name" value="HisKA"/>
    <property type="match status" value="1"/>
</dbReference>
<evidence type="ECO:0000256" key="9">
    <source>
        <dbReference type="ARBA" id="ARBA00023012"/>
    </source>
</evidence>
<feature type="domain" description="HAMP" evidence="13">
    <location>
        <begin position="179"/>
        <end position="232"/>
    </location>
</feature>
<dbReference type="CDD" id="cd00082">
    <property type="entry name" value="HisKA"/>
    <property type="match status" value="1"/>
</dbReference>
<dbReference type="RefSeq" id="WP_021689711.1">
    <property type="nucleotide sequence ID" value="NZ_BASZ01000004.1"/>
</dbReference>
<dbReference type="InterPro" id="IPR003661">
    <property type="entry name" value="HisK_dim/P_dom"/>
</dbReference>
<keyword evidence="5" id="KW-0808">Transferase</keyword>
<feature type="transmembrane region" description="Helical" evidence="11">
    <location>
        <begin position="12"/>
        <end position="33"/>
    </location>
</feature>
<keyword evidence="8 11" id="KW-1133">Transmembrane helix</keyword>
<keyword evidence="6 11" id="KW-0812">Transmembrane</keyword>
<dbReference type="KEGG" id="ntd:EGO55_09205"/>
<dbReference type="EMBL" id="BASZ01000004">
    <property type="protein sequence ID" value="GAD48804.1"/>
    <property type="molecule type" value="Genomic_DNA"/>
</dbReference>
<dbReference type="SUPFAM" id="SSF55874">
    <property type="entry name" value="ATPase domain of HSP90 chaperone/DNA topoisomerase II/histidine kinase"/>
    <property type="match status" value="1"/>
</dbReference>
<dbReference type="eggNOG" id="COG0642">
    <property type="taxonomic scope" value="Bacteria"/>
</dbReference>
<proteinExistence type="predicted"/>
<evidence type="ECO:0000259" key="13">
    <source>
        <dbReference type="PROSITE" id="PS50885"/>
    </source>
</evidence>
<keyword evidence="10 11" id="KW-0472">Membrane</keyword>
<keyword evidence="9" id="KW-0902">Two-component regulatory system</keyword>
<dbReference type="PANTHER" id="PTHR45436:SF8">
    <property type="entry name" value="HISTIDINE KINASE"/>
    <property type="match status" value="1"/>
</dbReference>
<dbReference type="InterPro" id="IPR003594">
    <property type="entry name" value="HATPase_dom"/>
</dbReference>